<protein>
    <submittedName>
        <fullName evidence="1">Uncharacterized protein</fullName>
    </submittedName>
</protein>
<organism evidence="1 2">
    <name type="scientific">Phaseolus angularis</name>
    <name type="common">Azuki bean</name>
    <name type="synonym">Vigna angularis</name>
    <dbReference type="NCBI Taxonomy" id="3914"/>
    <lineage>
        <taxon>Eukaryota</taxon>
        <taxon>Viridiplantae</taxon>
        <taxon>Streptophyta</taxon>
        <taxon>Embryophyta</taxon>
        <taxon>Tracheophyta</taxon>
        <taxon>Spermatophyta</taxon>
        <taxon>Magnoliopsida</taxon>
        <taxon>eudicotyledons</taxon>
        <taxon>Gunneridae</taxon>
        <taxon>Pentapetalae</taxon>
        <taxon>rosids</taxon>
        <taxon>fabids</taxon>
        <taxon>Fabales</taxon>
        <taxon>Fabaceae</taxon>
        <taxon>Papilionoideae</taxon>
        <taxon>50 kb inversion clade</taxon>
        <taxon>NPAAA clade</taxon>
        <taxon>indigoferoid/millettioid clade</taxon>
        <taxon>Phaseoleae</taxon>
        <taxon>Vigna</taxon>
    </lineage>
</organism>
<evidence type="ECO:0000313" key="2">
    <source>
        <dbReference type="Proteomes" id="UP000053144"/>
    </source>
</evidence>
<reference evidence="2" key="1">
    <citation type="journal article" date="2015" name="Proc. Natl. Acad. Sci. U.S.A.">
        <title>Genome sequencing of adzuki bean (Vigna angularis) provides insight into high starch and low fat accumulation and domestication.</title>
        <authorList>
            <person name="Yang K."/>
            <person name="Tian Z."/>
            <person name="Chen C."/>
            <person name="Luo L."/>
            <person name="Zhao B."/>
            <person name="Wang Z."/>
            <person name="Yu L."/>
            <person name="Li Y."/>
            <person name="Sun Y."/>
            <person name="Li W."/>
            <person name="Chen Y."/>
            <person name="Li Y."/>
            <person name="Zhang Y."/>
            <person name="Ai D."/>
            <person name="Zhao J."/>
            <person name="Shang C."/>
            <person name="Ma Y."/>
            <person name="Wu B."/>
            <person name="Wang M."/>
            <person name="Gao L."/>
            <person name="Sun D."/>
            <person name="Zhang P."/>
            <person name="Guo F."/>
            <person name="Wang W."/>
            <person name="Li Y."/>
            <person name="Wang J."/>
            <person name="Varshney R.K."/>
            <person name="Wang J."/>
            <person name="Ling H.Q."/>
            <person name="Wan P."/>
        </authorList>
    </citation>
    <scope>NUCLEOTIDE SEQUENCE</scope>
    <source>
        <strain evidence="2">cv. Jingnong 6</strain>
    </source>
</reference>
<dbReference type="Proteomes" id="UP000053144">
    <property type="component" value="Chromosome 2"/>
</dbReference>
<accession>A0A0L9TWJ8</accession>
<dbReference type="Gramene" id="KOM34544">
    <property type="protein sequence ID" value="KOM34544"/>
    <property type="gene ID" value="LR48_Vigan02g069400"/>
</dbReference>
<sequence>MTEHFFQDVQHDSMCTVPLNESSYVSKCVLKIKTAAAAWRLSSRPCTPLVHSLLPSWTCYCHSPNQSPCQSKERNGNSLQLLTSLMTEPIKIHHRCCFLPDQHELCAPSILRAHTLLLHCGCHPHSSRDSVFPSVATLQLNVPSLIYGGCSFHLITHAPPPFQTCWTSEFSPWAVTPLAPFQK</sequence>
<evidence type="ECO:0000313" key="1">
    <source>
        <dbReference type="EMBL" id="KOM34544.1"/>
    </source>
</evidence>
<gene>
    <name evidence="1" type="ORF">LR48_Vigan02g069400</name>
</gene>
<dbReference type="AlphaFoldDB" id="A0A0L9TWJ8"/>
<proteinExistence type="predicted"/>
<dbReference type="EMBL" id="CM003372">
    <property type="protein sequence ID" value="KOM34544.1"/>
    <property type="molecule type" value="Genomic_DNA"/>
</dbReference>
<name>A0A0L9TWJ8_PHAAN</name>